<gene>
    <name evidence="2" type="ORF">OLEAN_C38040</name>
</gene>
<keyword evidence="3" id="KW-1185">Reference proteome</keyword>
<dbReference type="PROSITE" id="PS51257">
    <property type="entry name" value="PROKAR_LIPOPROTEIN"/>
    <property type="match status" value="1"/>
</dbReference>
<protein>
    <recommendedName>
        <fullName evidence="4">Lipoprotein</fullName>
    </recommendedName>
</protein>
<evidence type="ECO:0000313" key="2">
    <source>
        <dbReference type="EMBL" id="CCK77980.1"/>
    </source>
</evidence>
<sequence>MLFNKSVPLLLCSMSLLFSGCVGQDSSDENVVILEGESTTTEETETDTEEADIEEETDQNISENCLVTDTPYYGSATYPSASLALEYTLDNTDNQEFELILADNEYGFFMFPAALGEATFFGGAWGGAAWEPDDETSTATRNEPVVIVKDNTHWFVYRTDYPGGGRLLSKVSYTNPGQAIGASSPCETDGLKQADESTFVFDLTNAQEYSPPAAEILPPPSINNNNEICTMNGLPVYGGIDLTILTREKLSQTFLHTGGQDFELTLAENEYGFFAYPAALGKANFFDRNFINARGGWHGATWTPYDGATSEEMNATTPIITEIGETKWYVYRTDFPGLGETKYAVRFANPGLAIGDEVSCDMTGILFEESQNLRILLEEETEEESEVEEPMPPTTIPDTVGQCTFSALPRYGGRLESIGLASEVLALEEESSSLTDLIIKLTLTEPEFGIFAYPAALGETVFRDKNSGFLGGWDGITWHLNNSRDLDGYADRPLVTKVDGVSWFIYRTDFSEIFSIEFLATFANQGLSLGDTVECDLSSFDHVSTGRVIGDDLNAVKIFVAGGTDVLLEEGIVEQSVVGQGRWSINTSYFGVDGRDSPDPTKFNEAGLYDMFFYNSAGISYGPFSITVEEGEIKEKDFDTTSL</sequence>
<name>R4YSQ9_OLEAN</name>
<dbReference type="OrthoDB" id="9844192at2"/>
<dbReference type="EMBL" id="FO203512">
    <property type="protein sequence ID" value="CCK77980.1"/>
    <property type="molecule type" value="Genomic_DNA"/>
</dbReference>
<evidence type="ECO:0000313" key="3">
    <source>
        <dbReference type="Proteomes" id="UP000032749"/>
    </source>
</evidence>
<proteinExistence type="predicted"/>
<accession>R4YSQ9</accession>
<dbReference type="AlphaFoldDB" id="R4YSQ9"/>
<feature type="chain" id="PRO_5004383457" description="Lipoprotein" evidence="1">
    <location>
        <begin position="25"/>
        <end position="643"/>
    </location>
</feature>
<keyword evidence="1" id="KW-0732">Signal</keyword>
<evidence type="ECO:0000256" key="1">
    <source>
        <dbReference type="SAM" id="SignalP"/>
    </source>
</evidence>
<dbReference type="KEGG" id="oai:OLEAN_C38040"/>
<evidence type="ECO:0008006" key="4">
    <source>
        <dbReference type="Google" id="ProtNLM"/>
    </source>
</evidence>
<reference evidence="2 3" key="1">
    <citation type="journal article" date="2013" name="Nat. Commun.">
        <title>Genome sequence and functional genomic analysis of the oil-degrading bacterium Oleispira antarctica.</title>
        <authorList>
            <person name="Kube M."/>
            <person name="Chernikova T.N."/>
            <person name="Al-Ramahi Y."/>
            <person name="Beloqui A."/>
            <person name="Lopez-Cortez N."/>
            <person name="Guazzaroni M.E."/>
            <person name="Heipieper H.J."/>
            <person name="Klages S."/>
            <person name="Kotsyurbenko O.R."/>
            <person name="Langer I."/>
            <person name="Nechitaylo T.Y."/>
            <person name="Lunsdorf H."/>
            <person name="Fernandez M."/>
            <person name="Juarez S."/>
            <person name="Ciordia S."/>
            <person name="Singer A."/>
            <person name="Kagan O."/>
            <person name="Egorova O."/>
            <person name="Petit P.A."/>
            <person name="Stogios P."/>
            <person name="Kim Y."/>
            <person name="Tchigvintsev A."/>
            <person name="Flick R."/>
            <person name="Denaro R."/>
            <person name="Genovese M."/>
            <person name="Albar J.P."/>
            <person name="Reva O.N."/>
            <person name="Martinez-Gomariz M."/>
            <person name="Tran H."/>
            <person name="Ferrer M."/>
            <person name="Savchenko A."/>
            <person name="Yakunin A.F."/>
            <person name="Yakimov M.M."/>
            <person name="Golyshina O.V."/>
            <person name="Reinhardt R."/>
            <person name="Golyshin P.N."/>
        </authorList>
    </citation>
    <scope>NUCLEOTIDE SEQUENCE [LARGE SCALE GENOMIC DNA]</scope>
</reference>
<dbReference type="Proteomes" id="UP000032749">
    <property type="component" value="Chromosome"/>
</dbReference>
<dbReference type="HOGENOM" id="CLU_425686_0_0_6"/>
<organism evidence="2 3">
    <name type="scientific">Oleispira antarctica RB-8</name>
    <dbReference type="NCBI Taxonomy" id="698738"/>
    <lineage>
        <taxon>Bacteria</taxon>
        <taxon>Pseudomonadati</taxon>
        <taxon>Pseudomonadota</taxon>
        <taxon>Gammaproteobacteria</taxon>
        <taxon>Oceanospirillales</taxon>
        <taxon>Oceanospirillaceae</taxon>
        <taxon>Oleispira</taxon>
    </lineage>
</organism>
<feature type="signal peptide" evidence="1">
    <location>
        <begin position="1"/>
        <end position="24"/>
    </location>
</feature>